<proteinExistence type="predicted"/>
<name>A0A1R2CJE5_9CILI</name>
<organism evidence="1 2">
    <name type="scientific">Stentor coeruleus</name>
    <dbReference type="NCBI Taxonomy" id="5963"/>
    <lineage>
        <taxon>Eukaryota</taxon>
        <taxon>Sar</taxon>
        <taxon>Alveolata</taxon>
        <taxon>Ciliophora</taxon>
        <taxon>Postciliodesmatophora</taxon>
        <taxon>Heterotrichea</taxon>
        <taxon>Heterotrichida</taxon>
        <taxon>Stentoridae</taxon>
        <taxon>Stentor</taxon>
    </lineage>
</organism>
<protein>
    <submittedName>
        <fullName evidence="1">Uncharacterized protein</fullName>
    </submittedName>
</protein>
<dbReference type="EMBL" id="MPUH01000134">
    <property type="protein sequence ID" value="OMJ89075.1"/>
    <property type="molecule type" value="Genomic_DNA"/>
</dbReference>
<evidence type="ECO:0000313" key="2">
    <source>
        <dbReference type="Proteomes" id="UP000187209"/>
    </source>
</evidence>
<reference evidence="1 2" key="1">
    <citation type="submission" date="2016-11" db="EMBL/GenBank/DDBJ databases">
        <title>The macronuclear genome of Stentor coeruleus: a giant cell with tiny introns.</title>
        <authorList>
            <person name="Slabodnick M."/>
            <person name="Ruby J.G."/>
            <person name="Reiff S.B."/>
            <person name="Swart E.C."/>
            <person name="Gosai S."/>
            <person name="Prabakaran S."/>
            <person name="Witkowska E."/>
            <person name="Larue G.E."/>
            <person name="Fisher S."/>
            <person name="Freeman R.M."/>
            <person name="Gunawardena J."/>
            <person name="Chu W."/>
            <person name="Stover N.A."/>
            <person name="Gregory B.D."/>
            <person name="Nowacki M."/>
            <person name="Derisi J."/>
            <person name="Roy S.W."/>
            <person name="Marshall W.F."/>
            <person name="Sood P."/>
        </authorList>
    </citation>
    <scope>NUCLEOTIDE SEQUENCE [LARGE SCALE GENOMIC DNA]</scope>
    <source>
        <strain evidence="1">WM001</strain>
    </source>
</reference>
<comment type="caution">
    <text evidence="1">The sequence shown here is derived from an EMBL/GenBank/DDBJ whole genome shotgun (WGS) entry which is preliminary data.</text>
</comment>
<evidence type="ECO:0000313" key="1">
    <source>
        <dbReference type="EMBL" id="OMJ89075.1"/>
    </source>
</evidence>
<sequence length="125" mass="14514">MINNQEYCLSNSPKTKYMIKITEDTIENSVTDSDEEICQGINLLQKVKKSKFDRKTQTTKLKIQALESILRLQKSLKDINSVPMQSSDADKCKEFCEISERIIGKIQRLENIKNKTDEDRSCFIF</sequence>
<gene>
    <name evidence="1" type="ORF">SteCoe_8794</name>
</gene>
<dbReference type="Proteomes" id="UP000187209">
    <property type="component" value="Unassembled WGS sequence"/>
</dbReference>
<dbReference type="AlphaFoldDB" id="A0A1R2CJE5"/>
<accession>A0A1R2CJE5</accession>
<keyword evidence="2" id="KW-1185">Reference proteome</keyword>